<protein>
    <submittedName>
        <fullName evidence="2">Uncharacterized protein</fullName>
    </submittedName>
</protein>
<name>A0AA40K515_9PEZI</name>
<proteinExistence type="predicted"/>
<sequence length="235" mass="26361">MRGRRGPSNSARWGFEAVEVEVGGRVTATLPPTTELTTFQLGKMEGRQRHRAGKFDDASSSSNEGERAGDKGGEEELGFRQREDRAEKDLLRLIGEVLESCEWTLMTGRLVSVLSGRTELGARPIGWRHQKWSQVLASNFDMGGRRRWKWKWRLKCSPIVFSTQDDGGLNVKKSPQERVESRGQTSAPNGKKNGSSLLHPSRSMAVPCLEQQHVPPCLLSPWRVVRFKAVSRFAC</sequence>
<organism evidence="2 3">
    <name type="scientific">Schizothecium vesticola</name>
    <dbReference type="NCBI Taxonomy" id="314040"/>
    <lineage>
        <taxon>Eukaryota</taxon>
        <taxon>Fungi</taxon>
        <taxon>Dikarya</taxon>
        <taxon>Ascomycota</taxon>
        <taxon>Pezizomycotina</taxon>
        <taxon>Sordariomycetes</taxon>
        <taxon>Sordariomycetidae</taxon>
        <taxon>Sordariales</taxon>
        <taxon>Schizotheciaceae</taxon>
        <taxon>Schizothecium</taxon>
    </lineage>
</organism>
<feature type="compositionally biased region" description="Polar residues" evidence="1">
    <location>
        <begin position="182"/>
        <end position="197"/>
    </location>
</feature>
<feature type="compositionally biased region" description="Low complexity" evidence="1">
    <location>
        <begin position="29"/>
        <end position="38"/>
    </location>
</feature>
<gene>
    <name evidence="2" type="ORF">B0T18DRAFT_145807</name>
</gene>
<evidence type="ECO:0000256" key="1">
    <source>
        <dbReference type="SAM" id="MobiDB-lite"/>
    </source>
</evidence>
<keyword evidence="3" id="KW-1185">Reference proteome</keyword>
<dbReference type="AlphaFoldDB" id="A0AA40K515"/>
<accession>A0AA40K515</accession>
<feature type="region of interest" description="Disordered" evidence="1">
    <location>
        <begin position="167"/>
        <end position="197"/>
    </location>
</feature>
<evidence type="ECO:0000313" key="2">
    <source>
        <dbReference type="EMBL" id="KAK0746204.1"/>
    </source>
</evidence>
<feature type="region of interest" description="Disordered" evidence="1">
    <location>
        <begin position="29"/>
        <end position="81"/>
    </location>
</feature>
<comment type="caution">
    <text evidence="2">The sequence shown here is derived from an EMBL/GenBank/DDBJ whole genome shotgun (WGS) entry which is preliminary data.</text>
</comment>
<reference evidence="2" key="1">
    <citation type="submission" date="2023-06" db="EMBL/GenBank/DDBJ databases">
        <title>Genome-scale phylogeny and comparative genomics of the fungal order Sordariales.</title>
        <authorList>
            <consortium name="Lawrence Berkeley National Laboratory"/>
            <person name="Hensen N."/>
            <person name="Bonometti L."/>
            <person name="Westerberg I."/>
            <person name="Brannstrom I.O."/>
            <person name="Guillou S."/>
            <person name="Cros-Aarteil S."/>
            <person name="Calhoun S."/>
            <person name="Haridas S."/>
            <person name="Kuo A."/>
            <person name="Mondo S."/>
            <person name="Pangilinan J."/>
            <person name="Riley R."/>
            <person name="LaButti K."/>
            <person name="Andreopoulos B."/>
            <person name="Lipzen A."/>
            <person name="Chen C."/>
            <person name="Yanf M."/>
            <person name="Daum C."/>
            <person name="Ng V."/>
            <person name="Clum A."/>
            <person name="Steindorff A."/>
            <person name="Ohm R."/>
            <person name="Martin F."/>
            <person name="Silar P."/>
            <person name="Natvig D."/>
            <person name="Lalanne C."/>
            <person name="Gautier V."/>
            <person name="Ament-velasquez S.L."/>
            <person name="Kruys A."/>
            <person name="Hutchinson M.I."/>
            <person name="Powell A.J."/>
            <person name="Barry K."/>
            <person name="Miller A.N."/>
            <person name="Grigoriev I.V."/>
            <person name="Debuchy R."/>
            <person name="Gladieux P."/>
            <person name="Thoren M.H."/>
            <person name="Johannesson H."/>
        </authorList>
    </citation>
    <scope>NUCLEOTIDE SEQUENCE</scope>
    <source>
        <strain evidence="2">SMH3187-1</strain>
    </source>
</reference>
<dbReference type="Proteomes" id="UP001172155">
    <property type="component" value="Unassembled WGS sequence"/>
</dbReference>
<dbReference type="EMBL" id="JAUKUD010000004">
    <property type="protein sequence ID" value="KAK0746204.1"/>
    <property type="molecule type" value="Genomic_DNA"/>
</dbReference>
<evidence type="ECO:0000313" key="3">
    <source>
        <dbReference type="Proteomes" id="UP001172155"/>
    </source>
</evidence>
<feature type="compositionally biased region" description="Basic and acidic residues" evidence="1">
    <location>
        <begin position="64"/>
        <end position="81"/>
    </location>
</feature>